<evidence type="ECO:0000256" key="3">
    <source>
        <dbReference type="ARBA" id="ARBA00023125"/>
    </source>
</evidence>
<evidence type="ECO:0000313" key="6">
    <source>
        <dbReference type="EMBL" id="MFM0005100.1"/>
    </source>
</evidence>
<dbReference type="PANTHER" id="PTHR30537">
    <property type="entry name" value="HTH-TYPE TRANSCRIPTIONAL REGULATOR"/>
    <property type="match status" value="1"/>
</dbReference>
<dbReference type="EMBL" id="JAQQEZ010000026">
    <property type="protein sequence ID" value="MFM0005100.1"/>
    <property type="molecule type" value="Genomic_DNA"/>
</dbReference>
<keyword evidence="7" id="KW-1185">Reference proteome</keyword>
<proteinExistence type="inferred from homology"/>
<dbReference type="InterPro" id="IPR036390">
    <property type="entry name" value="WH_DNA-bd_sf"/>
</dbReference>
<evidence type="ECO:0000256" key="4">
    <source>
        <dbReference type="ARBA" id="ARBA00023163"/>
    </source>
</evidence>
<evidence type="ECO:0000256" key="1">
    <source>
        <dbReference type="ARBA" id="ARBA00009437"/>
    </source>
</evidence>
<dbReference type="InterPro" id="IPR058163">
    <property type="entry name" value="LysR-type_TF_proteobact-type"/>
</dbReference>
<comment type="similarity">
    <text evidence="1">Belongs to the LysR transcriptional regulatory family.</text>
</comment>
<protein>
    <submittedName>
        <fullName evidence="6">LysR family transcriptional regulator</fullName>
    </submittedName>
</protein>
<gene>
    <name evidence="6" type="ORF">PQR57_29325</name>
</gene>
<keyword evidence="4" id="KW-0804">Transcription</keyword>
<evidence type="ECO:0000259" key="5">
    <source>
        <dbReference type="PROSITE" id="PS50931"/>
    </source>
</evidence>
<keyword evidence="2" id="KW-0805">Transcription regulation</keyword>
<dbReference type="SUPFAM" id="SSF53850">
    <property type="entry name" value="Periplasmic binding protein-like II"/>
    <property type="match status" value="1"/>
</dbReference>
<dbReference type="CDD" id="cd08422">
    <property type="entry name" value="PBP2_CrgA_like"/>
    <property type="match status" value="1"/>
</dbReference>
<dbReference type="SUPFAM" id="SSF46785">
    <property type="entry name" value="Winged helix' DNA-binding domain"/>
    <property type="match status" value="1"/>
</dbReference>
<dbReference type="PANTHER" id="PTHR30537:SF5">
    <property type="entry name" value="HTH-TYPE TRANSCRIPTIONAL ACTIVATOR TTDR-RELATED"/>
    <property type="match status" value="1"/>
</dbReference>
<dbReference type="Pfam" id="PF00126">
    <property type="entry name" value="HTH_1"/>
    <property type="match status" value="1"/>
</dbReference>
<organism evidence="6 7">
    <name type="scientific">Paraburkholderia dipogonis</name>
    <dbReference type="NCBI Taxonomy" id="1211383"/>
    <lineage>
        <taxon>Bacteria</taxon>
        <taxon>Pseudomonadati</taxon>
        <taxon>Pseudomonadota</taxon>
        <taxon>Betaproteobacteria</taxon>
        <taxon>Burkholderiales</taxon>
        <taxon>Burkholderiaceae</taxon>
        <taxon>Paraburkholderia</taxon>
    </lineage>
</organism>
<evidence type="ECO:0000256" key="2">
    <source>
        <dbReference type="ARBA" id="ARBA00023015"/>
    </source>
</evidence>
<dbReference type="Pfam" id="PF03466">
    <property type="entry name" value="LysR_substrate"/>
    <property type="match status" value="1"/>
</dbReference>
<comment type="caution">
    <text evidence="6">The sequence shown here is derived from an EMBL/GenBank/DDBJ whole genome shotgun (WGS) entry which is preliminary data.</text>
</comment>
<dbReference type="Gene3D" id="1.10.10.10">
    <property type="entry name" value="Winged helix-like DNA-binding domain superfamily/Winged helix DNA-binding domain"/>
    <property type="match status" value="1"/>
</dbReference>
<keyword evidence="3" id="KW-0238">DNA-binding</keyword>
<dbReference type="Gene3D" id="3.40.190.290">
    <property type="match status" value="1"/>
</dbReference>
<dbReference type="RefSeq" id="WP_408179870.1">
    <property type="nucleotide sequence ID" value="NZ_JAQQEZ010000026.1"/>
</dbReference>
<dbReference type="InterPro" id="IPR000847">
    <property type="entry name" value="LysR_HTH_N"/>
</dbReference>
<evidence type="ECO:0000313" key="7">
    <source>
        <dbReference type="Proteomes" id="UP001629230"/>
    </source>
</evidence>
<dbReference type="InterPro" id="IPR005119">
    <property type="entry name" value="LysR_subst-bd"/>
</dbReference>
<feature type="domain" description="HTH lysR-type" evidence="5">
    <location>
        <begin position="1"/>
        <end position="59"/>
    </location>
</feature>
<dbReference type="Proteomes" id="UP001629230">
    <property type="component" value="Unassembled WGS sequence"/>
</dbReference>
<accession>A0ABW9AWY9</accession>
<reference evidence="6 7" key="1">
    <citation type="journal article" date="2024" name="Chem. Sci.">
        <title>Discovery of megapolipeptins by genome mining of a Burkholderiales bacteria collection.</title>
        <authorList>
            <person name="Paulo B.S."/>
            <person name="Recchia M.J.J."/>
            <person name="Lee S."/>
            <person name="Fergusson C.H."/>
            <person name="Romanowski S.B."/>
            <person name="Hernandez A."/>
            <person name="Krull N."/>
            <person name="Liu D.Y."/>
            <person name="Cavanagh H."/>
            <person name="Bos A."/>
            <person name="Gray C.A."/>
            <person name="Murphy B.T."/>
            <person name="Linington R.G."/>
            <person name="Eustaquio A.S."/>
        </authorList>
    </citation>
    <scope>NUCLEOTIDE SEQUENCE [LARGE SCALE GENOMIC DNA]</scope>
    <source>
        <strain evidence="6 7">RL17-350-BIC-A</strain>
    </source>
</reference>
<dbReference type="InterPro" id="IPR036388">
    <property type="entry name" value="WH-like_DNA-bd_sf"/>
</dbReference>
<name>A0ABW9AWY9_9BURK</name>
<sequence length="294" mass="31796">MDTLEALRLYVAIAETGSLSAAARQVSVSTSTVTVALQQLEEQARVSLITRSTRKLSFTFEGRRFLADARKLLADWDASIAGVQDGPLRGPIRMTATQDFGRTVVAPLIDRFLDLHPAVQITLHLSDGVVDLVEQDFDLALRNGPLADSALKARLMLRGGRRVVCAAPSYWANHAAPNHPDDLAAHNCLVHPRPGSTFSSWSFTVEGRPVTVRVAGNRVANDGGVLRQWALDGHGVIMRNAWDIRKELASGALVTALDTFVTSTANLYAVTAGGVSSQRVRTFIDFLAENLVAD</sequence>
<dbReference type="PROSITE" id="PS50931">
    <property type="entry name" value="HTH_LYSR"/>
    <property type="match status" value="1"/>
</dbReference>